<protein>
    <submittedName>
        <fullName evidence="2">Uncharacterized protein</fullName>
    </submittedName>
</protein>
<sequence>MLLQVVPRSTEDQDLTNNVIPCSAAEIRSANSAAAVFDSLTLSDFRIMVYSCKVAAKSRGEATCTVQVAEGGKGELATRRMRREERGRTREKQKQPKRRKWAVESQQSRAAAGAAVGGERGSAVDRGGI</sequence>
<feature type="compositionally biased region" description="Low complexity" evidence="1">
    <location>
        <begin position="104"/>
        <end position="114"/>
    </location>
</feature>
<dbReference type="EMBL" id="JAUPFM010000001">
    <property type="protein sequence ID" value="KAK2861681.1"/>
    <property type="molecule type" value="Genomic_DNA"/>
</dbReference>
<proteinExistence type="predicted"/>
<gene>
    <name evidence="2" type="ORF">Q5P01_001214</name>
</gene>
<reference evidence="2" key="1">
    <citation type="submission" date="2023-07" db="EMBL/GenBank/DDBJ databases">
        <title>Chromosome-level Genome Assembly of Striped Snakehead (Channa striata).</title>
        <authorList>
            <person name="Liu H."/>
        </authorList>
    </citation>
    <scope>NUCLEOTIDE SEQUENCE</scope>
    <source>
        <strain evidence="2">Gz</strain>
        <tissue evidence="2">Muscle</tissue>
    </source>
</reference>
<accession>A0AA88NKA0</accession>
<dbReference type="AlphaFoldDB" id="A0AA88NKA0"/>
<dbReference type="Proteomes" id="UP001187415">
    <property type="component" value="Unassembled WGS sequence"/>
</dbReference>
<feature type="region of interest" description="Disordered" evidence="1">
    <location>
        <begin position="78"/>
        <end position="129"/>
    </location>
</feature>
<name>A0AA88NKA0_CHASR</name>
<feature type="compositionally biased region" description="Basic and acidic residues" evidence="1">
    <location>
        <begin position="78"/>
        <end position="94"/>
    </location>
</feature>
<evidence type="ECO:0000256" key="1">
    <source>
        <dbReference type="SAM" id="MobiDB-lite"/>
    </source>
</evidence>
<organism evidence="2 3">
    <name type="scientific">Channa striata</name>
    <name type="common">Snakehead murrel</name>
    <name type="synonym">Ophicephalus striatus</name>
    <dbReference type="NCBI Taxonomy" id="64152"/>
    <lineage>
        <taxon>Eukaryota</taxon>
        <taxon>Metazoa</taxon>
        <taxon>Chordata</taxon>
        <taxon>Craniata</taxon>
        <taxon>Vertebrata</taxon>
        <taxon>Euteleostomi</taxon>
        <taxon>Actinopterygii</taxon>
        <taxon>Neopterygii</taxon>
        <taxon>Teleostei</taxon>
        <taxon>Neoteleostei</taxon>
        <taxon>Acanthomorphata</taxon>
        <taxon>Anabantaria</taxon>
        <taxon>Anabantiformes</taxon>
        <taxon>Channoidei</taxon>
        <taxon>Channidae</taxon>
        <taxon>Channa</taxon>
    </lineage>
</organism>
<keyword evidence="3" id="KW-1185">Reference proteome</keyword>
<evidence type="ECO:0000313" key="2">
    <source>
        <dbReference type="EMBL" id="KAK2861681.1"/>
    </source>
</evidence>
<comment type="caution">
    <text evidence="2">The sequence shown here is derived from an EMBL/GenBank/DDBJ whole genome shotgun (WGS) entry which is preliminary data.</text>
</comment>
<evidence type="ECO:0000313" key="3">
    <source>
        <dbReference type="Proteomes" id="UP001187415"/>
    </source>
</evidence>